<evidence type="ECO:0000259" key="2">
    <source>
        <dbReference type="SMART" id="SM00575"/>
    </source>
</evidence>
<dbReference type="SMART" id="SM00575">
    <property type="entry name" value="ZnF_PMZ"/>
    <property type="match status" value="1"/>
</dbReference>
<feature type="compositionally biased region" description="Basic and acidic residues" evidence="1">
    <location>
        <begin position="27"/>
        <end position="38"/>
    </location>
</feature>
<dbReference type="AlphaFoldDB" id="A0AA88ULA9"/>
<feature type="compositionally biased region" description="Gly residues" evidence="1">
    <location>
        <begin position="14"/>
        <end position="24"/>
    </location>
</feature>
<dbReference type="PANTHER" id="PTHR47718:SF7">
    <property type="entry name" value="PROTEIN FAR1-RELATED SEQUENCE"/>
    <property type="match status" value="1"/>
</dbReference>
<keyword evidence="4" id="KW-1185">Reference proteome</keyword>
<dbReference type="InterPro" id="IPR004330">
    <property type="entry name" value="FAR1_DNA_bnd_dom"/>
</dbReference>
<evidence type="ECO:0000256" key="1">
    <source>
        <dbReference type="SAM" id="MobiDB-lite"/>
    </source>
</evidence>
<dbReference type="Pfam" id="PF03101">
    <property type="entry name" value="FAR1"/>
    <property type="match status" value="1"/>
</dbReference>
<comment type="caution">
    <text evidence="3">The sequence shown here is derived from an EMBL/GenBank/DDBJ whole genome shotgun (WGS) entry which is preliminary data.</text>
</comment>
<feature type="region of interest" description="Disordered" evidence="1">
    <location>
        <begin position="1"/>
        <end position="58"/>
    </location>
</feature>
<dbReference type="Proteomes" id="UP001187471">
    <property type="component" value="Unassembled WGS sequence"/>
</dbReference>
<name>A0AA88ULA9_9ASTE</name>
<feature type="domain" description="Zinc finger PMZ-type" evidence="2">
    <location>
        <begin position="457"/>
        <end position="484"/>
    </location>
</feature>
<dbReference type="InterPro" id="IPR006564">
    <property type="entry name" value="Znf_PMZ"/>
</dbReference>
<gene>
    <name evidence="3" type="ORF">RJ640_001356</name>
</gene>
<organism evidence="3 4">
    <name type="scientific">Escallonia rubra</name>
    <dbReference type="NCBI Taxonomy" id="112253"/>
    <lineage>
        <taxon>Eukaryota</taxon>
        <taxon>Viridiplantae</taxon>
        <taxon>Streptophyta</taxon>
        <taxon>Embryophyta</taxon>
        <taxon>Tracheophyta</taxon>
        <taxon>Spermatophyta</taxon>
        <taxon>Magnoliopsida</taxon>
        <taxon>eudicotyledons</taxon>
        <taxon>Gunneridae</taxon>
        <taxon>Pentapetalae</taxon>
        <taxon>asterids</taxon>
        <taxon>campanulids</taxon>
        <taxon>Escalloniales</taxon>
        <taxon>Escalloniaceae</taxon>
        <taxon>Escallonia</taxon>
    </lineage>
</organism>
<evidence type="ECO:0000313" key="3">
    <source>
        <dbReference type="EMBL" id="KAK2979472.1"/>
    </source>
</evidence>
<reference evidence="3" key="1">
    <citation type="submission" date="2022-12" db="EMBL/GenBank/DDBJ databases">
        <title>Draft genome assemblies for two species of Escallonia (Escalloniales).</title>
        <authorList>
            <person name="Chanderbali A."/>
            <person name="Dervinis C."/>
            <person name="Anghel I."/>
            <person name="Soltis D."/>
            <person name="Soltis P."/>
            <person name="Zapata F."/>
        </authorList>
    </citation>
    <scope>NUCLEOTIDE SEQUENCE</scope>
    <source>
        <strain evidence="3">UCBG92.1500</strain>
        <tissue evidence="3">Leaf</tissue>
    </source>
</reference>
<protein>
    <recommendedName>
        <fullName evidence="2">Zinc finger PMZ-type domain-containing protein</fullName>
    </recommendedName>
</protein>
<sequence length="494" mass="56498">MSLEEKKIGRRDSGGNGAVAGGSADGVEGRSAIEEVRGRRAVGGRSGDAGKGRPAVGRRGKDAVDLWMHTHNQIFQSIEDIDANAYLVCTKSPDSFESNRGEATQTENCGAFGFFDQDIGDCFIDEIGNGSSDNDSAHEQEDDCHRDDDDNHQDCYDNHFGGEVHGDLDYELTIGKVFVNEDDAYNFYNLYARLNGFGIRKHWATKSRTTRKLIKRQFVCNKEGFRSSKDKRQIGRETKRRRETRTCCGAMMGITLSKSREWVVDKFLDTHNHDTNTPSKVIKHRSHRKFHRTTTCKKLIIDFNKNGLRPCQIAKTVNALMTGHELEITRQQCSQVLSIERKNNVGKECHGIIKHFQEKAVSDVRCRRKAEEDKDFMTINSKAVLATKHPIEAKARECYTRNMFEIFKKEWTGSFNCYHETLSKWEGVIIYSIGLVHMQKKCIRRTVEYNSLENVKATCTCGKFETYGILFKHILYIMRKKKLLTLPEFYILPR</sequence>
<feature type="compositionally biased region" description="Basic and acidic residues" evidence="1">
    <location>
        <begin position="1"/>
        <end position="13"/>
    </location>
</feature>
<dbReference type="PANTHER" id="PTHR47718">
    <property type="entry name" value="OS01G0519700 PROTEIN"/>
    <property type="match status" value="1"/>
</dbReference>
<accession>A0AA88ULA9</accession>
<dbReference type="EMBL" id="JAVXUO010001749">
    <property type="protein sequence ID" value="KAK2979472.1"/>
    <property type="molecule type" value="Genomic_DNA"/>
</dbReference>
<proteinExistence type="predicted"/>
<evidence type="ECO:0000313" key="4">
    <source>
        <dbReference type="Proteomes" id="UP001187471"/>
    </source>
</evidence>
<dbReference type="GO" id="GO:0008270">
    <property type="term" value="F:zinc ion binding"/>
    <property type="evidence" value="ECO:0007669"/>
    <property type="project" value="InterPro"/>
</dbReference>